<proteinExistence type="predicted"/>
<reference evidence="1 2" key="1">
    <citation type="journal article" date="2018" name="Biodegradation">
        <title>1,4-Dioxane degradation characteristics of Rhodococcus aetherivorans JCM 14343.</title>
        <authorList>
            <person name="Inoue D."/>
            <person name="Tsunoda T."/>
            <person name="Yamamoto N."/>
            <person name="Ike M."/>
            <person name="Sei K."/>
        </authorList>
    </citation>
    <scope>NUCLEOTIDE SEQUENCE [LARGE SCALE GENOMIC DNA]</scope>
    <source>
        <strain evidence="1 2">JCM 14343</strain>
    </source>
</reference>
<dbReference type="Proteomes" id="UP000325466">
    <property type="component" value="Unassembled WGS sequence"/>
</dbReference>
<gene>
    <name evidence="1" type="ORF">RAJCM14343_4046</name>
</gene>
<dbReference type="PANTHER" id="PTHR48098:SF1">
    <property type="entry name" value="DIACYLGLYCEROL ACYLTRANSFERASE_MYCOLYLTRANSFERASE AG85A"/>
    <property type="match status" value="1"/>
</dbReference>
<dbReference type="Pfam" id="PF00756">
    <property type="entry name" value="Esterase"/>
    <property type="match status" value="1"/>
</dbReference>
<evidence type="ECO:0000313" key="1">
    <source>
        <dbReference type="EMBL" id="GES38780.1"/>
    </source>
</evidence>
<sequence length="361" mass="38237">MLRSKTRAESGSPPRAQALVLRFVVPVCAALLVSLLGSPIAGADPVVAQGRPIASVESANGSKITRIEVRDARSVIMYVYSGSMDREIPLDVLRPSDTSVPRPTLYLLNGAGGGEDGATWRGQTDTVEFLSDKNVNVVTPMAGKWSYYTDWRAPDPVLGVNKWTTFLTKELPPLIDAGLGASGVNAIAGVSSSGTSVLQLPIAAPGLYRGVAAYSGCAQTSDPAGRQFVELTVETWGGGDTVNMWGPPDDPAWVQNDPYVNAEKLRGLELYLSTGSGIPGPYDTLANPRVGGDPGVLANQIVVGGVIEAAVNGCTHNLARRLGELQIPATVNFRQTGTHSWGYWQEDLVNSWPVLDRALQG</sequence>
<dbReference type="InterPro" id="IPR029058">
    <property type="entry name" value="AB_hydrolase_fold"/>
</dbReference>
<dbReference type="InterPro" id="IPR000801">
    <property type="entry name" value="Esterase-like"/>
</dbReference>
<dbReference type="InterPro" id="IPR050583">
    <property type="entry name" value="Mycobacterial_A85_antigen"/>
</dbReference>
<keyword evidence="2" id="KW-1185">Reference proteome</keyword>
<dbReference type="PANTHER" id="PTHR48098">
    <property type="entry name" value="ENTEROCHELIN ESTERASE-RELATED"/>
    <property type="match status" value="1"/>
</dbReference>
<dbReference type="Gene3D" id="3.40.50.1820">
    <property type="entry name" value="alpha/beta hydrolase"/>
    <property type="match status" value="1"/>
</dbReference>
<dbReference type="EMBL" id="BLAH01000100">
    <property type="protein sequence ID" value="GES38780.1"/>
    <property type="molecule type" value="Genomic_DNA"/>
</dbReference>
<accession>A0ABQ0YQU8</accession>
<organism evidence="1 2">
    <name type="scientific">Rhodococcus aetherivorans</name>
    <dbReference type="NCBI Taxonomy" id="191292"/>
    <lineage>
        <taxon>Bacteria</taxon>
        <taxon>Bacillati</taxon>
        <taxon>Actinomycetota</taxon>
        <taxon>Actinomycetes</taxon>
        <taxon>Mycobacteriales</taxon>
        <taxon>Nocardiaceae</taxon>
        <taxon>Rhodococcus</taxon>
    </lineage>
</organism>
<comment type="caution">
    <text evidence="1">The sequence shown here is derived from an EMBL/GenBank/DDBJ whole genome shotgun (WGS) entry which is preliminary data.</text>
</comment>
<dbReference type="SUPFAM" id="SSF53474">
    <property type="entry name" value="alpha/beta-Hydrolases"/>
    <property type="match status" value="1"/>
</dbReference>
<name>A0ABQ0YQU8_9NOCA</name>
<protein>
    <submittedName>
        <fullName evidence="1">Esterase</fullName>
    </submittedName>
</protein>
<evidence type="ECO:0000313" key="2">
    <source>
        <dbReference type="Proteomes" id="UP000325466"/>
    </source>
</evidence>
<dbReference type="RefSeq" id="WP_080688654.1">
    <property type="nucleotide sequence ID" value="NZ_BAAAYP010000021.1"/>
</dbReference>